<gene>
    <name evidence="1" type="ORF">J5V16_21885</name>
</gene>
<dbReference type="Proteomes" id="UP000681341">
    <property type="component" value="Unassembled WGS sequence"/>
</dbReference>
<protein>
    <submittedName>
        <fullName evidence="1">Uncharacterized protein</fullName>
    </submittedName>
</protein>
<dbReference type="EMBL" id="JAGFNP010000015">
    <property type="protein sequence ID" value="MBO3735486.1"/>
    <property type="molecule type" value="Genomic_DNA"/>
</dbReference>
<evidence type="ECO:0000313" key="2">
    <source>
        <dbReference type="Proteomes" id="UP000681341"/>
    </source>
</evidence>
<reference evidence="1 2" key="1">
    <citation type="submission" date="2021-03" db="EMBL/GenBank/DDBJ databases">
        <title>Glycomyces sp. nov., a novel actinomycete isolated from soil.</title>
        <authorList>
            <person name="Yang X."/>
            <person name="Xu X."/>
        </authorList>
    </citation>
    <scope>NUCLEOTIDE SEQUENCE [LARGE SCALE GENOMIC DNA]</scope>
    <source>
        <strain evidence="1 2">NEAU-S30</strain>
    </source>
</reference>
<dbReference type="RefSeq" id="WP_208499110.1">
    <property type="nucleotide sequence ID" value="NZ_JAGFNP010000015.1"/>
</dbReference>
<evidence type="ECO:0000313" key="1">
    <source>
        <dbReference type="EMBL" id="MBO3735486.1"/>
    </source>
</evidence>
<accession>A0ABS3U9M9</accession>
<keyword evidence="2" id="KW-1185">Reference proteome</keyword>
<comment type="caution">
    <text evidence="1">The sequence shown here is derived from an EMBL/GenBank/DDBJ whole genome shotgun (WGS) entry which is preliminary data.</text>
</comment>
<proteinExistence type="predicted"/>
<sequence length="56" mass="5360">MTAASAVSSGAAVFTATARCAVKTPAMTTTPPMICGTVSASPSSAHAESEAITTSA</sequence>
<organism evidence="1 2">
    <name type="scientific">Glycomyces niveus</name>
    <dbReference type="NCBI Taxonomy" id="2820287"/>
    <lineage>
        <taxon>Bacteria</taxon>
        <taxon>Bacillati</taxon>
        <taxon>Actinomycetota</taxon>
        <taxon>Actinomycetes</taxon>
        <taxon>Glycomycetales</taxon>
        <taxon>Glycomycetaceae</taxon>
        <taxon>Glycomyces</taxon>
    </lineage>
</organism>
<name>A0ABS3U9M9_9ACTN</name>